<evidence type="ECO:0000313" key="2">
    <source>
        <dbReference type="EMBL" id="KAG5608905.1"/>
    </source>
</evidence>
<accession>A0A9J5Z7P7</accession>
<comment type="caution">
    <text evidence="2">The sequence shown here is derived from an EMBL/GenBank/DDBJ whole genome shotgun (WGS) entry which is preliminary data.</text>
</comment>
<name>A0A9J5Z7P7_SOLCO</name>
<dbReference type="EMBL" id="JACXVP010000004">
    <property type="protein sequence ID" value="KAG5608905.1"/>
    <property type="molecule type" value="Genomic_DNA"/>
</dbReference>
<protein>
    <submittedName>
        <fullName evidence="2">Uncharacterized protein</fullName>
    </submittedName>
</protein>
<proteinExistence type="predicted"/>
<organism evidence="2 3">
    <name type="scientific">Solanum commersonii</name>
    <name type="common">Commerson's wild potato</name>
    <name type="synonym">Commerson's nightshade</name>
    <dbReference type="NCBI Taxonomy" id="4109"/>
    <lineage>
        <taxon>Eukaryota</taxon>
        <taxon>Viridiplantae</taxon>
        <taxon>Streptophyta</taxon>
        <taxon>Embryophyta</taxon>
        <taxon>Tracheophyta</taxon>
        <taxon>Spermatophyta</taxon>
        <taxon>Magnoliopsida</taxon>
        <taxon>eudicotyledons</taxon>
        <taxon>Gunneridae</taxon>
        <taxon>Pentapetalae</taxon>
        <taxon>asterids</taxon>
        <taxon>lamiids</taxon>
        <taxon>Solanales</taxon>
        <taxon>Solanaceae</taxon>
        <taxon>Solanoideae</taxon>
        <taxon>Solaneae</taxon>
        <taxon>Solanum</taxon>
    </lineage>
</organism>
<dbReference type="PANTHER" id="PTHR34536">
    <property type="entry name" value="DENTIN SIALOPHOSPHOPROTEIN-LIKE PROTEIN"/>
    <property type="match status" value="1"/>
</dbReference>
<dbReference type="OrthoDB" id="1305846at2759"/>
<gene>
    <name evidence="2" type="ORF">H5410_020186</name>
</gene>
<dbReference type="AlphaFoldDB" id="A0A9J5Z7P7"/>
<feature type="compositionally biased region" description="Basic and acidic residues" evidence="1">
    <location>
        <begin position="61"/>
        <end position="74"/>
    </location>
</feature>
<feature type="region of interest" description="Disordered" evidence="1">
    <location>
        <begin position="55"/>
        <end position="91"/>
    </location>
</feature>
<keyword evidence="3" id="KW-1185">Reference proteome</keyword>
<evidence type="ECO:0000313" key="3">
    <source>
        <dbReference type="Proteomes" id="UP000824120"/>
    </source>
</evidence>
<sequence>MWSKSPVRSRTWSLPPRRLTEGLNGCRYLSQHRSPAMYREDRIGSSSRTSFIEEAIAPQRFPEHHSGERSKYGERQGGPRQMRNVKEKEVGNLRRRHEEEFDGFRLKKRIF</sequence>
<reference evidence="2 3" key="1">
    <citation type="submission" date="2020-09" db="EMBL/GenBank/DDBJ databases">
        <title>De no assembly of potato wild relative species, Solanum commersonii.</title>
        <authorList>
            <person name="Cho K."/>
        </authorList>
    </citation>
    <scope>NUCLEOTIDE SEQUENCE [LARGE SCALE GENOMIC DNA]</scope>
    <source>
        <strain evidence="2">LZ3.2</strain>
        <tissue evidence="2">Leaf</tissue>
    </source>
</reference>
<evidence type="ECO:0000256" key="1">
    <source>
        <dbReference type="SAM" id="MobiDB-lite"/>
    </source>
</evidence>
<dbReference type="PANTHER" id="PTHR34536:SF12">
    <property type="entry name" value="BTZ DOMAIN-CONTAINING PROTEIN"/>
    <property type="match status" value="1"/>
</dbReference>
<dbReference type="Proteomes" id="UP000824120">
    <property type="component" value="Chromosome 4"/>
</dbReference>